<gene>
    <name evidence="6" type="ORF">Airi01_087900</name>
</gene>
<dbReference type="CDD" id="cd00038">
    <property type="entry name" value="CAP_ED"/>
    <property type="match status" value="1"/>
</dbReference>
<dbReference type="InterPro" id="IPR012318">
    <property type="entry name" value="HTH_CRP"/>
</dbReference>
<accession>A0A9W6RRM9</accession>
<dbReference type="InterPro" id="IPR036388">
    <property type="entry name" value="WH-like_DNA-bd_sf"/>
</dbReference>
<dbReference type="Pfam" id="PF13545">
    <property type="entry name" value="HTH_Crp_2"/>
    <property type="match status" value="1"/>
</dbReference>
<reference evidence="6" key="1">
    <citation type="submission" date="2023-03" db="EMBL/GenBank/DDBJ databases">
        <title>Actinoallomurus iriomotensis NBRC 103681.</title>
        <authorList>
            <person name="Ichikawa N."/>
            <person name="Sato H."/>
            <person name="Tonouchi N."/>
        </authorList>
    </citation>
    <scope>NUCLEOTIDE SEQUENCE</scope>
    <source>
        <strain evidence="6">NBRC 103681</strain>
    </source>
</reference>
<dbReference type="PANTHER" id="PTHR24567:SF74">
    <property type="entry name" value="HTH-TYPE TRANSCRIPTIONAL REGULATOR ARCR"/>
    <property type="match status" value="1"/>
</dbReference>
<dbReference type="GO" id="GO:0005829">
    <property type="term" value="C:cytosol"/>
    <property type="evidence" value="ECO:0007669"/>
    <property type="project" value="TreeGrafter"/>
</dbReference>
<evidence type="ECO:0000313" key="7">
    <source>
        <dbReference type="Proteomes" id="UP001165135"/>
    </source>
</evidence>
<sequence length="234" mass="25105">MNNSMRPFALIAPRPGTLLARLPEAQREELLFQGRTGWVPAGQCLFRAGDPLTHVLVILRGVVKLKMVTADGDEVLAGVRVVGDVLGDAEALSGTTAHHTFAFAGTAGVEVRTIGREVFNRQMQLMPAEATGYLAEQVHNNLWHHLMTRRSTRARLALLLYDLAVRHGQPAPAGGRVIDLGLTRTELGSAIGASRVSVDRVLTAMTAMGLITTGYREITIIDLSGLAQAAALEP</sequence>
<dbReference type="PROSITE" id="PS50042">
    <property type="entry name" value="CNMP_BINDING_3"/>
    <property type="match status" value="1"/>
</dbReference>
<evidence type="ECO:0000256" key="2">
    <source>
        <dbReference type="ARBA" id="ARBA00023125"/>
    </source>
</evidence>
<feature type="domain" description="HTH crp-type" evidence="5">
    <location>
        <begin position="150"/>
        <end position="224"/>
    </location>
</feature>
<keyword evidence="2" id="KW-0238">DNA-binding</keyword>
<keyword evidence="1" id="KW-0805">Transcription regulation</keyword>
<dbReference type="Proteomes" id="UP001165135">
    <property type="component" value="Unassembled WGS sequence"/>
</dbReference>
<dbReference type="PROSITE" id="PS51063">
    <property type="entry name" value="HTH_CRP_2"/>
    <property type="match status" value="1"/>
</dbReference>
<dbReference type="RefSeq" id="WP_285633579.1">
    <property type="nucleotide sequence ID" value="NZ_BSTJ01000015.1"/>
</dbReference>
<dbReference type="Gene3D" id="2.60.120.10">
    <property type="entry name" value="Jelly Rolls"/>
    <property type="match status" value="1"/>
</dbReference>
<dbReference type="SMART" id="SM00419">
    <property type="entry name" value="HTH_CRP"/>
    <property type="match status" value="1"/>
</dbReference>
<evidence type="ECO:0008006" key="8">
    <source>
        <dbReference type="Google" id="ProtNLM"/>
    </source>
</evidence>
<keyword evidence="3" id="KW-0804">Transcription</keyword>
<dbReference type="InterPro" id="IPR050397">
    <property type="entry name" value="Env_Response_Regulators"/>
</dbReference>
<dbReference type="PANTHER" id="PTHR24567">
    <property type="entry name" value="CRP FAMILY TRANSCRIPTIONAL REGULATORY PROTEIN"/>
    <property type="match status" value="1"/>
</dbReference>
<dbReference type="GO" id="GO:0003677">
    <property type="term" value="F:DNA binding"/>
    <property type="evidence" value="ECO:0007669"/>
    <property type="project" value="UniProtKB-KW"/>
</dbReference>
<dbReference type="SUPFAM" id="SSF51206">
    <property type="entry name" value="cAMP-binding domain-like"/>
    <property type="match status" value="1"/>
</dbReference>
<dbReference type="Gene3D" id="1.10.10.10">
    <property type="entry name" value="Winged helix-like DNA-binding domain superfamily/Winged helix DNA-binding domain"/>
    <property type="match status" value="1"/>
</dbReference>
<dbReference type="SMART" id="SM00100">
    <property type="entry name" value="cNMP"/>
    <property type="match status" value="1"/>
</dbReference>
<comment type="caution">
    <text evidence="6">The sequence shown here is derived from an EMBL/GenBank/DDBJ whole genome shotgun (WGS) entry which is preliminary data.</text>
</comment>
<evidence type="ECO:0000256" key="1">
    <source>
        <dbReference type="ARBA" id="ARBA00023015"/>
    </source>
</evidence>
<dbReference type="EMBL" id="BSTJ01000015">
    <property type="protein sequence ID" value="GLY80523.1"/>
    <property type="molecule type" value="Genomic_DNA"/>
</dbReference>
<organism evidence="6 7">
    <name type="scientific">Actinoallomurus iriomotensis</name>
    <dbReference type="NCBI Taxonomy" id="478107"/>
    <lineage>
        <taxon>Bacteria</taxon>
        <taxon>Bacillati</taxon>
        <taxon>Actinomycetota</taxon>
        <taxon>Actinomycetes</taxon>
        <taxon>Streptosporangiales</taxon>
        <taxon>Thermomonosporaceae</taxon>
        <taxon>Actinoallomurus</taxon>
    </lineage>
</organism>
<dbReference type="InterPro" id="IPR018490">
    <property type="entry name" value="cNMP-bd_dom_sf"/>
</dbReference>
<dbReference type="SUPFAM" id="SSF46785">
    <property type="entry name" value="Winged helix' DNA-binding domain"/>
    <property type="match status" value="1"/>
</dbReference>
<evidence type="ECO:0000256" key="3">
    <source>
        <dbReference type="ARBA" id="ARBA00023163"/>
    </source>
</evidence>
<feature type="domain" description="Cyclic nucleotide-binding" evidence="4">
    <location>
        <begin position="18"/>
        <end position="123"/>
    </location>
</feature>
<protein>
    <recommendedName>
        <fullName evidence="8">Crp/Fnr family transcriptional regulator</fullName>
    </recommendedName>
</protein>
<dbReference type="GO" id="GO:0003700">
    <property type="term" value="F:DNA-binding transcription factor activity"/>
    <property type="evidence" value="ECO:0007669"/>
    <property type="project" value="TreeGrafter"/>
</dbReference>
<evidence type="ECO:0000313" key="6">
    <source>
        <dbReference type="EMBL" id="GLY80523.1"/>
    </source>
</evidence>
<proteinExistence type="predicted"/>
<dbReference type="InterPro" id="IPR036390">
    <property type="entry name" value="WH_DNA-bd_sf"/>
</dbReference>
<dbReference type="Pfam" id="PF00027">
    <property type="entry name" value="cNMP_binding"/>
    <property type="match status" value="1"/>
</dbReference>
<dbReference type="AlphaFoldDB" id="A0A9W6RRM9"/>
<evidence type="ECO:0000259" key="5">
    <source>
        <dbReference type="PROSITE" id="PS51063"/>
    </source>
</evidence>
<dbReference type="InterPro" id="IPR000595">
    <property type="entry name" value="cNMP-bd_dom"/>
</dbReference>
<dbReference type="InterPro" id="IPR014710">
    <property type="entry name" value="RmlC-like_jellyroll"/>
</dbReference>
<evidence type="ECO:0000259" key="4">
    <source>
        <dbReference type="PROSITE" id="PS50042"/>
    </source>
</evidence>
<name>A0A9W6RRM9_9ACTN</name>